<evidence type="ECO:0008006" key="4">
    <source>
        <dbReference type="Google" id="ProtNLM"/>
    </source>
</evidence>
<dbReference type="PROSITE" id="PS51257">
    <property type="entry name" value="PROKAR_LIPOPROTEIN"/>
    <property type="match status" value="1"/>
</dbReference>
<reference evidence="2 3" key="1">
    <citation type="submission" date="2018-06" db="EMBL/GenBank/DDBJ databases">
        <authorList>
            <consortium name="Pathogen Informatics"/>
            <person name="Doyle S."/>
        </authorList>
    </citation>
    <scope>NUCLEOTIDE SEQUENCE [LARGE SCALE GENOMIC DNA]</scope>
    <source>
        <strain evidence="2 3">NCTC11388</strain>
    </source>
</reference>
<dbReference type="RefSeq" id="WP_115170970.1">
    <property type="nucleotide sequence ID" value="NZ_JBPFRE010000018.1"/>
</dbReference>
<proteinExistence type="predicted"/>
<dbReference type="Proteomes" id="UP000254893">
    <property type="component" value="Unassembled WGS sequence"/>
</dbReference>
<accession>A0A380CMH3</accession>
<dbReference type="InterPro" id="IPR030890">
    <property type="entry name" value="LP_HExxH_w_TonB"/>
</dbReference>
<dbReference type="Gene3D" id="3.40.390.70">
    <property type="match status" value="1"/>
</dbReference>
<gene>
    <name evidence="2" type="ORF">NCTC11388_03504</name>
</gene>
<evidence type="ECO:0000256" key="1">
    <source>
        <dbReference type="SAM" id="SignalP"/>
    </source>
</evidence>
<feature type="signal peptide" evidence="1">
    <location>
        <begin position="1"/>
        <end position="20"/>
    </location>
</feature>
<organism evidence="2 3">
    <name type="scientific">Sphingobacterium spiritivorum</name>
    <name type="common">Flavobacterium spiritivorum</name>
    <dbReference type="NCBI Taxonomy" id="258"/>
    <lineage>
        <taxon>Bacteria</taxon>
        <taxon>Pseudomonadati</taxon>
        <taxon>Bacteroidota</taxon>
        <taxon>Sphingobacteriia</taxon>
        <taxon>Sphingobacteriales</taxon>
        <taxon>Sphingobacteriaceae</taxon>
        <taxon>Sphingobacterium</taxon>
    </lineage>
</organism>
<evidence type="ECO:0000313" key="2">
    <source>
        <dbReference type="EMBL" id="SUJ24360.1"/>
    </source>
</evidence>
<evidence type="ECO:0000313" key="3">
    <source>
        <dbReference type="Proteomes" id="UP000254893"/>
    </source>
</evidence>
<name>A0A380CMH3_SPHSI</name>
<feature type="chain" id="PRO_5017069742" description="Substrate import-associated zinc metallohydrolase lipoprotein" evidence="1">
    <location>
        <begin position="21"/>
        <end position="289"/>
    </location>
</feature>
<dbReference type="Pfam" id="PF15890">
    <property type="entry name" value="Peptidase_Mx1"/>
    <property type="match status" value="1"/>
</dbReference>
<protein>
    <recommendedName>
        <fullName evidence="4">Substrate import-associated zinc metallohydrolase lipoprotein</fullName>
    </recommendedName>
</protein>
<dbReference type="SUPFAM" id="SSF55486">
    <property type="entry name" value="Metalloproteases ('zincins'), catalytic domain"/>
    <property type="match status" value="1"/>
</dbReference>
<dbReference type="AlphaFoldDB" id="A0A380CMH3"/>
<keyword evidence="1" id="KW-0732">Signal</keyword>
<dbReference type="EMBL" id="UGYW01000002">
    <property type="protein sequence ID" value="SUJ24360.1"/>
    <property type="molecule type" value="Genomic_DNA"/>
</dbReference>
<dbReference type="NCBIfam" id="TIGR04549">
    <property type="entry name" value="LP_HExxH_w_tonB"/>
    <property type="match status" value="1"/>
</dbReference>
<sequence>MKNTIALLVLFALLTFAGCAKDSTKIDQIDETTDYFTKKEKKPKSAWNELDYLADSIQKAYGVEIIYEFSPRTITGSTFFVPARYDLALEYTKVMLNKIWLKTLKERFPKFFNGETPIEFIIVGGFVHFNDITSTGTAAGAGLNGQFYRLGMGGVNNFSKTNKSWLRSHISTLFHEHAHQIDHKVGRGYIYDRISQGEYYGLTYGSRSTAQANLDGFFTPYGGYAPEEDFATTVENLTLKPKSEIQTIVSKNPKLETKYKMVYQKYLDMGIDLHELQPILDSLVYQVNY</sequence>